<organism evidence="2 3">
    <name type="scientific">Oidiodendron maius (strain Zn)</name>
    <dbReference type="NCBI Taxonomy" id="913774"/>
    <lineage>
        <taxon>Eukaryota</taxon>
        <taxon>Fungi</taxon>
        <taxon>Dikarya</taxon>
        <taxon>Ascomycota</taxon>
        <taxon>Pezizomycotina</taxon>
        <taxon>Leotiomycetes</taxon>
        <taxon>Leotiomycetes incertae sedis</taxon>
        <taxon>Myxotrichaceae</taxon>
        <taxon>Oidiodendron</taxon>
    </lineage>
</organism>
<reference evidence="3" key="2">
    <citation type="submission" date="2015-01" db="EMBL/GenBank/DDBJ databases">
        <title>Evolutionary Origins and Diversification of the Mycorrhizal Mutualists.</title>
        <authorList>
            <consortium name="DOE Joint Genome Institute"/>
            <consortium name="Mycorrhizal Genomics Consortium"/>
            <person name="Kohler A."/>
            <person name="Kuo A."/>
            <person name="Nagy L.G."/>
            <person name="Floudas D."/>
            <person name="Copeland A."/>
            <person name="Barry K.W."/>
            <person name="Cichocki N."/>
            <person name="Veneault-Fourrey C."/>
            <person name="LaButti K."/>
            <person name="Lindquist E.A."/>
            <person name="Lipzen A."/>
            <person name="Lundell T."/>
            <person name="Morin E."/>
            <person name="Murat C."/>
            <person name="Riley R."/>
            <person name="Ohm R."/>
            <person name="Sun H."/>
            <person name="Tunlid A."/>
            <person name="Henrissat B."/>
            <person name="Grigoriev I.V."/>
            <person name="Hibbett D.S."/>
            <person name="Martin F."/>
        </authorList>
    </citation>
    <scope>NUCLEOTIDE SEQUENCE [LARGE SCALE GENOMIC DNA]</scope>
    <source>
        <strain evidence="3">Zn</strain>
    </source>
</reference>
<accession>A0A0C3HD87</accession>
<dbReference type="EMBL" id="KN832871">
    <property type="protein sequence ID" value="KIN06211.1"/>
    <property type="molecule type" value="Genomic_DNA"/>
</dbReference>
<gene>
    <name evidence="2" type="ORF">OIDMADRAFT_17213</name>
</gene>
<dbReference type="Proteomes" id="UP000054321">
    <property type="component" value="Unassembled WGS sequence"/>
</dbReference>
<feature type="non-terminal residue" evidence="2">
    <location>
        <position position="1"/>
    </location>
</feature>
<evidence type="ECO:0000256" key="1">
    <source>
        <dbReference type="SAM" id="MobiDB-lite"/>
    </source>
</evidence>
<dbReference type="InParanoid" id="A0A0C3HD87"/>
<keyword evidence="3" id="KW-1185">Reference proteome</keyword>
<protein>
    <submittedName>
        <fullName evidence="2">Uncharacterized protein</fullName>
    </submittedName>
</protein>
<evidence type="ECO:0000313" key="2">
    <source>
        <dbReference type="EMBL" id="KIN06211.1"/>
    </source>
</evidence>
<evidence type="ECO:0000313" key="3">
    <source>
        <dbReference type="Proteomes" id="UP000054321"/>
    </source>
</evidence>
<name>A0A0C3HD87_OIDMZ</name>
<dbReference type="HOGENOM" id="CLU_2284148_0_0_1"/>
<sequence>ISLLGQPAMRCHRVLILRALASAQMKHTDKNSPSTHRCCDPEGGTIWTSSIQVPGHPTLTAGCTLSTGGTINRGTPSVFPSTCISQHQGVNPHPSLSPHLHH</sequence>
<feature type="compositionally biased region" description="Low complexity" evidence="1">
    <location>
        <begin position="92"/>
        <end position="102"/>
    </location>
</feature>
<dbReference type="AlphaFoldDB" id="A0A0C3HD87"/>
<feature type="region of interest" description="Disordered" evidence="1">
    <location>
        <begin position="83"/>
        <end position="102"/>
    </location>
</feature>
<reference evidence="2 3" key="1">
    <citation type="submission" date="2014-04" db="EMBL/GenBank/DDBJ databases">
        <authorList>
            <consortium name="DOE Joint Genome Institute"/>
            <person name="Kuo A."/>
            <person name="Martino E."/>
            <person name="Perotto S."/>
            <person name="Kohler A."/>
            <person name="Nagy L.G."/>
            <person name="Floudas D."/>
            <person name="Copeland A."/>
            <person name="Barry K.W."/>
            <person name="Cichocki N."/>
            <person name="Veneault-Fourrey C."/>
            <person name="LaButti K."/>
            <person name="Lindquist E.A."/>
            <person name="Lipzen A."/>
            <person name="Lundell T."/>
            <person name="Morin E."/>
            <person name="Murat C."/>
            <person name="Sun H."/>
            <person name="Tunlid A."/>
            <person name="Henrissat B."/>
            <person name="Grigoriev I.V."/>
            <person name="Hibbett D.S."/>
            <person name="Martin F."/>
            <person name="Nordberg H.P."/>
            <person name="Cantor M.N."/>
            <person name="Hua S.X."/>
        </authorList>
    </citation>
    <scope>NUCLEOTIDE SEQUENCE [LARGE SCALE GENOMIC DNA]</scope>
    <source>
        <strain evidence="2 3">Zn</strain>
    </source>
</reference>
<proteinExistence type="predicted"/>